<reference evidence="2" key="2">
    <citation type="journal article" date="2021" name="Viruses">
        <title>Are Bordetella bronchiseptica Siphoviruses (Genus Vojvodinavirus) Appropriate for Phage Therapy Bacterial Allies or Foes?</title>
        <authorList>
            <person name="Petrovic Fabijan A."/>
            <person name="Aleksic Sabo V."/>
            <person name="Gavric D."/>
            <person name="Doffkay Z."/>
            <person name="Rakhely G."/>
            <person name="Knezevic P."/>
        </authorList>
    </citation>
    <scope>NUCLEOTIDE SEQUENCE [LARGE SCALE GENOMIC DNA]</scope>
</reference>
<accession>A0A2D0W9J5</accession>
<proteinExistence type="predicted"/>
<dbReference type="RefSeq" id="YP_009794052.1">
    <property type="nucleotide sequence ID" value="NC_047878.1"/>
</dbReference>
<name>A0A2D0W9J5_9CAUD</name>
<dbReference type="GeneID" id="54984303"/>
<protein>
    <submittedName>
        <fullName evidence="1">Uncharacterized protein</fullName>
    </submittedName>
</protein>
<keyword evidence="2" id="KW-1185">Reference proteome</keyword>
<evidence type="ECO:0000313" key="2">
    <source>
        <dbReference type="Proteomes" id="UP000241807"/>
    </source>
</evidence>
<organism evidence="1 2">
    <name type="scientific">Bordetella phage FP1</name>
    <dbReference type="NCBI Taxonomy" id="1916125"/>
    <lineage>
        <taxon>Viruses</taxon>
        <taxon>Duplodnaviria</taxon>
        <taxon>Heunggongvirae</taxon>
        <taxon>Uroviricota</taxon>
        <taxon>Caudoviricetes</taxon>
        <taxon>Mesyanzhinovviridae</taxon>
        <taxon>Rabinowitzvirinae</taxon>
        <taxon>Vojvodinavirus</taxon>
        <taxon>Vojvodinavirus FP1</taxon>
        <taxon>Bordetella virus FP1</taxon>
    </lineage>
</organism>
<reference evidence="1 2" key="1">
    <citation type="submission" date="2016-10" db="EMBL/GenBank/DDBJ databases">
        <title>Properties of three new Bordetella phage species from family Siphoviridae.</title>
        <authorList>
            <person name="Knezevic P."/>
            <person name="Petrovic Fabijan A."/>
            <person name="Doffkay Z."/>
            <person name="Rakhely G."/>
        </authorList>
    </citation>
    <scope>NUCLEOTIDE SEQUENCE [LARGE SCALE GENOMIC DNA]</scope>
</reference>
<dbReference type="Proteomes" id="UP000241807">
    <property type="component" value="Segment"/>
</dbReference>
<dbReference type="EMBL" id="KY000220">
    <property type="protein sequence ID" value="APL99337.1"/>
    <property type="molecule type" value="Genomic_DNA"/>
</dbReference>
<sequence length="71" mass="8228">MENKIMLWYEKESRETFLRSARRNPRAHYSLHVEAVRLSRTGHLCGGYRVLQELSDKGAIRIQSNGLVEVA</sequence>
<evidence type="ECO:0000313" key="1">
    <source>
        <dbReference type="EMBL" id="APL99337.1"/>
    </source>
</evidence>
<dbReference type="KEGG" id="vg:54984303"/>